<dbReference type="InterPro" id="IPR001095">
    <property type="entry name" value="Acetyl_CoA_COase_a_su"/>
</dbReference>
<dbReference type="GO" id="GO:0003989">
    <property type="term" value="F:acetyl-CoA carboxylase activity"/>
    <property type="evidence" value="ECO:0007669"/>
    <property type="project" value="InterPro"/>
</dbReference>
<evidence type="ECO:0000256" key="5">
    <source>
        <dbReference type="ARBA" id="ARBA00022741"/>
    </source>
</evidence>
<evidence type="ECO:0000313" key="12">
    <source>
        <dbReference type="EMBL" id="KXA29688.1"/>
    </source>
</evidence>
<sequence>MDAYEKVVNARSKDRSISKEIIENLFEDYFYVKGDRAFGDSQAIIGGLGELDKYTLTFIGIQKGHEMDEAIKTNFGMPEPHGYRKAIRLMKAAEKFKRPLVTFIDTPGAYPGVEAEERGQHQLIADCLMTMAGLSVPSLAFIIGEGGSGGALALALANKIYMGEGAVFSILSPEGFSSILYKNKSRAKEAADLMRLTAKDLYEDKIIDGIVGEADNKIKISDLKRIILEDLKYYSKLSSDKILRDRHEKFRRIGV</sequence>
<dbReference type="PATRIC" id="fig|54005.3.peg.1298"/>
<dbReference type="PANTHER" id="PTHR42853">
    <property type="entry name" value="ACETYL-COENZYME A CARBOXYLASE CARBOXYL TRANSFERASE SUBUNIT ALPHA"/>
    <property type="match status" value="1"/>
</dbReference>
<dbReference type="GO" id="GO:2001295">
    <property type="term" value="P:malonyl-CoA biosynthetic process"/>
    <property type="evidence" value="ECO:0007669"/>
    <property type="project" value="UniProtKB-UniPathway"/>
</dbReference>
<evidence type="ECO:0000256" key="9">
    <source>
        <dbReference type="ARBA" id="ARBA00023160"/>
    </source>
</evidence>
<dbReference type="EMBL" id="LRQE01000034">
    <property type="protein sequence ID" value="KXA29688.1"/>
    <property type="molecule type" value="Genomic_DNA"/>
</dbReference>
<dbReference type="GO" id="GO:0005524">
    <property type="term" value="F:ATP binding"/>
    <property type="evidence" value="ECO:0007669"/>
    <property type="project" value="UniProtKB-KW"/>
</dbReference>
<accession>A0A133PM90</accession>
<dbReference type="Gene3D" id="3.90.226.10">
    <property type="entry name" value="2-enoyl-CoA Hydratase, Chain A, domain 1"/>
    <property type="match status" value="1"/>
</dbReference>
<dbReference type="Proteomes" id="UP000070174">
    <property type="component" value="Unassembled WGS sequence"/>
</dbReference>
<comment type="caution">
    <text evidence="12">The sequence shown here is derived from an EMBL/GenBank/DDBJ whole genome shotgun (WGS) entry which is preliminary data.</text>
</comment>
<dbReference type="SUPFAM" id="SSF52096">
    <property type="entry name" value="ClpP/crotonase"/>
    <property type="match status" value="1"/>
</dbReference>
<dbReference type="InterPro" id="IPR011763">
    <property type="entry name" value="COA_CT_C"/>
</dbReference>
<protein>
    <recommendedName>
        <fullName evidence="2">acetyl-CoA carboxytransferase</fullName>
        <ecNumber evidence="2">2.1.3.15</ecNumber>
    </recommendedName>
</protein>
<feature type="domain" description="CoA carboxyltransferase C-terminal" evidence="11">
    <location>
        <begin position="1"/>
        <end position="233"/>
    </location>
</feature>
<dbReference type="PRINTS" id="PR01069">
    <property type="entry name" value="ACCCTRFRASEA"/>
</dbReference>
<keyword evidence="6" id="KW-0276">Fatty acid metabolism</keyword>
<proteinExistence type="predicted"/>
<evidence type="ECO:0000256" key="10">
    <source>
        <dbReference type="ARBA" id="ARBA00049152"/>
    </source>
</evidence>
<comment type="catalytic activity">
    <reaction evidence="10">
        <text>N(6)-carboxybiotinyl-L-lysyl-[protein] + acetyl-CoA = N(6)-biotinyl-L-lysyl-[protein] + malonyl-CoA</text>
        <dbReference type="Rhea" id="RHEA:54728"/>
        <dbReference type="Rhea" id="RHEA-COMP:10505"/>
        <dbReference type="Rhea" id="RHEA-COMP:10506"/>
        <dbReference type="ChEBI" id="CHEBI:57288"/>
        <dbReference type="ChEBI" id="CHEBI:57384"/>
        <dbReference type="ChEBI" id="CHEBI:83144"/>
        <dbReference type="ChEBI" id="CHEBI:83145"/>
        <dbReference type="EC" id="2.1.3.15"/>
    </reaction>
</comment>
<keyword evidence="9" id="KW-0275">Fatty acid biosynthesis</keyword>
<dbReference type="AlphaFoldDB" id="A0A133PM90"/>
<keyword evidence="5" id="KW-0547">Nucleotide-binding</keyword>
<dbReference type="GO" id="GO:0016743">
    <property type="term" value="F:carboxyl- or carbamoyltransferase activity"/>
    <property type="evidence" value="ECO:0007669"/>
    <property type="project" value="InterPro"/>
</dbReference>
<keyword evidence="4 12" id="KW-0808">Transferase</keyword>
<dbReference type="EC" id="2.1.3.15" evidence="2"/>
<dbReference type="GO" id="GO:0006633">
    <property type="term" value="P:fatty acid biosynthetic process"/>
    <property type="evidence" value="ECO:0007669"/>
    <property type="project" value="UniProtKB-KW"/>
</dbReference>
<dbReference type="RefSeq" id="WP_060800375.1">
    <property type="nucleotide sequence ID" value="NZ_KQ957101.1"/>
</dbReference>
<evidence type="ECO:0000256" key="3">
    <source>
        <dbReference type="ARBA" id="ARBA00022516"/>
    </source>
</evidence>
<dbReference type="UniPathway" id="UPA00655">
    <property type="reaction ID" value="UER00711"/>
</dbReference>
<name>A0A133PM90_9FIRM</name>
<evidence type="ECO:0000256" key="8">
    <source>
        <dbReference type="ARBA" id="ARBA00023098"/>
    </source>
</evidence>
<keyword evidence="3" id="KW-0444">Lipid biosynthesis</keyword>
<evidence type="ECO:0000256" key="2">
    <source>
        <dbReference type="ARBA" id="ARBA00011883"/>
    </source>
</evidence>
<evidence type="ECO:0000256" key="7">
    <source>
        <dbReference type="ARBA" id="ARBA00022840"/>
    </source>
</evidence>
<dbReference type="Pfam" id="PF03255">
    <property type="entry name" value="ACCA"/>
    <property type="match status" value="1"/>
</dbReference>
<evidence type="ECO:0000256" key="1">
    <source>
        <dbReference type="ARBA" id="ARBA00004956"/>
    </source>
</evidence>
<dbReference type="PANTHER" id="PTHR42853:SF3">
    <property type="entry name" value="ACETYL-COENZYME A CARBOXYLASE CARBOXYL TRANSFERASE SUBUNIT ALPHA, CHLOROPLASTIC"/>
    <property type="match status" value="1"/>
</dbReference>
<dbReference type="InterPro" id="IPR029045">
    <property type="entry name" value="ClpP/crotonase-like_dom_sf"/>
</dbReference>
<evidence type="ECO:0000256" key="4">
    <source>
        <dbReference type="ARBA" id="ARBA00022679"/>
    </source>
</evidence>
<keyword evidence="8" id="KW-0443">Lipid metabolism</keyword>
<dbReference type="NCBIfam" id="NF041504">
    <property type="entry name" value="AccA_sub"/>
    <property type="match status" value="1"/>
</dbReference>
<organism evidence="12">
    <name type="scientific">Peptoniphilus harei</name>
    <dbReference type="NCBI Taxonomy" id="54005"/>
    <lineage>
        <taxon>Bacteria</taxon>
        <taxon>Bacillati</taxon>
        <taxon>Bacillota</taxon>
        <taxon>Tissierellia</taxon>
        <taxon>Tissierellales</taxon>
        <taxon>Peptoniphilaceae</taxon>
        <taxon>Peptoniphilus</taxon>
    </lineage>
</organism>
<gene>
    <name evidence="12" type="ORF">HMPREF3229_01314</name>
</gene>
<keyword evidence="7" id="KW-0067">ATP-binding</keyword>
<reference evidence="12 13" key="1">
    <citation type="submission" date="2016-01" db="EMBL/GenBank/DDBJ databases">
        <authorList>
            <person name="Oliw E.H."/>
        </authorList>
    </citation>
    <scope>NUCLEOTIDE SEQUENCE [LARGE SCALE GENOMIC DNA]</scope>
    <source>
        <strain evidence="12 13">CMW7756A</strain>
    </source>
</reference>
<evidence type="ECO:0000256" key="6">
    <source>
        <dbReference type="ARBA" id="ARBA00022832"/>
    </source>
</evidence>
<comment type="pathway">
    <text evidence="1">Lipid metabolism; malonyl-CoA biosynthesis; malonyl-CoA from acetyl-CoA: step 1/1.</text>
</comment>
<dbReference type="PROSITE" id="PS50989">
    <property type="entry name" value="COA_CT_CTER"/>
    <property type="match status" value="1"/>
</dbReference>
<evidence type="ECO:0000259" key="11">
    <source>
        <dbReference type="PROSITE" id="PS50989"/>
    </source>
</evidence>
<dbReference type="GO" id="GO:0009317">
    <property type="term" value="C:acetyl-CoA carboxylase complex"/>
    <property type="evidence" value="ECO:0007669"/>
    <property type="project" value="InterPro"/>
</dbReference>
<evidence type="ECO:0000313" key="13">
    <source>
        <dbReference type="Proteomes" id="UP000070174"/>
    </source>
</evidence>